<evidence type="ECO:0000313" key="2">
    <source>
        <dbReference type="Proteomes" id="UP001497482"/>
    </source>
</evidence>
<organism evidence="1 2">
    <name type="scientific">Knipowitschia caucasica</name>
    <name type="common">Caucasian dwarf goby</name>
    <name type="synonym">Pomatoschistus caucasicus</name>
    <dbReference type="NCBI Taxonomy" id="637954"/>
    <lineage>
        <taxon>Eukaryota</taxon>
        <taxon>Metazoa</taxon>
        <taxon>Chordata</taxon>
        <taxon>Craniata</taxon>
        <taxon>Vertebrata</taxon>
        <taxon>Euteleostomi</taxon>
        <taxon>Actinopterygii</taxon>
        <taxon>Neopterygii</taxon>
        <taxon>Teleostei</taxon>
        <taxon>Neoteleostei</taxon>
        <taxon>Acanthomorphata</taxon>
        <taxon>Gobiaria</taxon>
        <taxon>Gobiiformes</taxon>
        <taxon>Gobioidei</taxon>
        <taxon>Gobiidae</taxon>
        <taxon>Gobiinae</taxon>
        <taxon>Knipowitschia</taxon>
    </lineage>
</organism>
<accession>A0AAV2K4J7</accession>
<dbReference type="Proteomes" id="UP001497482">
    <property type="component" value="Chromosome 16"/>
</dbReference>
<proteinExistence type="predicted"/>
<evidence type="ECO:0000313" key="1">
    <source>
        <dbReference type="EMBL" id="CAL1584639.1"/>
    </source>
</evidence>
<name>A0AAV2K4J7_KNICA</name>
<reference evidence="1 2" key="1">
    <citation type="submission" date="2024-04" db="EMBL/GenBank/DDBJ databases">
        <authorList>
            <person name="Waldvogel A.-M."/>
            <person name="Schoenle A."/>
        </authorList>
    </citation>
    <scope>NUCLEOTIDE SEQUENCE [LARGE SCALE GENOMIC DNA]</scope>
</reference>
<gene>
    <name evidence="1" type="ORF">KC01_LOCUS14943</name>
</gene>
<dbReference type="AlphaFoldDB" id="A0AAV2K4J7"/>
<dbReference type="EMBL" id="OZ035838">
    <property type="protein sequence ID" value="CAL1584639.1"/>
    <property type="molecule type" value="Genomic_DNA"/>
</dbReference>
<sequence>MAPAVQPPACGHGERECSPPPFCPQFDKPLQTAGRASLHPGLAQHQLCVRYSYSHLLSSPRRATDHGARAVTYFNFSRGSPVALPSALSVKCERRQSQTKSAVCYVCCEHLRGVSASSC</sequence>
<protein>
    <submittedName>
        <fullName evidence="1">Uncharacterized protein</fullName>
    </submittedName>
</protein>
<keyword evidence="2" id="KW-1185">Reference proteome</keyword>